<dbReference type="AlphaFoldDB" id="A0A831U492"/>
<evidence type="ECO:0000256" key="1">
    <source>
        <dbReference type="SAM" id="Phobius"/>
    </source>
</evidence>
<evidence type="ECO:0000313" key="2">
    <source>
        <dbReference type="EMBL" id="HEN42198.1"/>
    </source>
</evidence>
<protein>
    <submittedName>
        <fullName evidence="2">Uncharacterized protein</fullName>
    </submittedName>
</protein>
<organism evidence="2">
    <name type="scientific">Geobacter metallireducens</name>
    <dbReference type="NCBI Taxonomy" id="28232"/>
    <lineage>
        <taxon>Bacteria</taxon>
        <taxon>Pseudomonadati</taxon>
        <taxon>Thermodesulfobacteriota</taxon>
        <taxon>Desulfuromonadia</taxon>
        <taxon>Geobacterales</taxon>
        <taxon>Geobacteraceae</taxon>
        <taxon>Geobacter</taxon>
    </lineage>
</organism>
<accession>A0A831U492</accession>
<keyword evidence="1" id="KW-1133">Transmembrane helix</keyword>
<feature type="transmembrane region" description="Helical" evidence="1">
    <location>
        <begin position="12"/>
        <end position="33"/>
    </location>
</feature>
<keyword evidence="1" id="KW-0812">Transmembrane</keyword>
<sequence length="117" mass="12822">MHLRKAAVILNGFVHDFAAGIWLAAIAAIVLIHSMHQGSGGEVAAILNRLERIFFWTSIVAMVVIAATGAGRTFTYVDNWYGADAERVRRRMLIIKHVVLAAAFGAGYLAVYPQVFH</sequence>
<gene>
    <name evidence="2" type="ORF">ENQ87_07450</name>
</gene>
<feature type="transmembrane region" description="Helical" evidence="1">
    <location>
        <begin position="53"/>
        <end position="71"/>
    </location>
</feature>
<feature type="transmembrane region" description="Helical" evidence="1">
    <location>
        <begin position="92"/>
        <end position="111"/>
    </location>
</feature>
<proteinExistence type="predicted"/>
<dbReference type="EMBL" id="DSOV01000034">
    <property type="protein sequence ID" value="HEN42198.1"/>
    <property type="molecule type" value="Genomic_DNA"/>
</dbReference>
<comment type="caution">
    <text evidence="2">The sequence shown here is derived from an EMBL/GenBank/DDBJ whole genome shotgun (WGS) entry which is preliminary data.</text>
</comment>
<reference evidence="2" key="1">
    <citation type="journal article" date="2020" name="mSystems">
        <title>Genome- and Community-Level Interaction Insights into Carbon Utilization and Element Cycling Functions of Hydrothermarchaeota in Hydrothermal Sediment.</title>
        <authorList>
            <person name="Zhou Z."/>
            <person name="Liu Y."/>
            <person name="Xu W."/>
            <person name="Pan J."/>
            <person name="Luo Z.H."/>
            <person name="Li M."/>
        </authorList>
    </citation>
    <scope>NUCLEOTIDE SEQUENCE [LARGE SCALE GENOMIC DNA]</scope>
    <source>
        <strain evidence="2">SpSt-349</strain>
    </source>
</reference>
<keyword evidence="1" id="KW-0472">Membrane</keyword>
<name>A0A831U492_GEOME</name>